<dbReference type="Proteomes" id="UP001589814">
    <property type="component" value="Unassembled WGS sequence"/>
</dbReference>
<gene>
    <name evidence="2" type="ORF">ACFFHW_00285</name>
</gene>
<evidence type="ECO:0000259" key="1">
    <source>
        <dbReference type="Pfam" id="PF00248"/>
    </source>
</evidence>
<organism evidence="2 3">
    <name type="scientific">Kushneria aurantia</name>
    <dbReference type="NCBI Taxonomy" id="504092"/>
    <lineage>
        <taxon>Bacteria</taxon>
        <taxon>Pseudomonadati</taxon>
        <taxon>Pseudomonadota</taxon>
        <taxon>Gammaproteobacteria</taxon>
        <taxon>Oceanospirillales</taxon>
        <taxon>Halomonadaceae</taxon>
        <taxon>Kushneria</taxon>
    </lineage>
</organism>
<dbReference type="RefSeq" id="WP_019950819.1">
    <property type="nucleotide sequence ID" value="NZ_JBHLVX010000001.1"/>
</dbReference>
<name>A0ABV6FYH2_9GAMM</name>
<keyword evidence="3" id="KW-1185">Reference proteome</keyword>
<dbReference type="PRINTS" id="PR00069">
    <property type="entry name" value="ALDKETRDTASE"/>
</dbReference>
<reference evidence="2 3" key="1">
    <citation type="submission" date="2024-09" db="EMBL/GenBank/DDBJ databases">
        <authorList>
            <person name="Sun Q."/>
            <person name="Mori K."/>
        </authorList>
    </citation>
    <scope>NUCLEOTIDE SEQUENCE [LARGE SCALE GENOMIC DNA]</scope>
    <source>
        <strain evidence="2 3">CCM 7415</strain>
    </source>
</reference>
<sequence length="282" mass="31034">MTRYVRLAGSDVPAIGQGTWHMGEGQYPRQDEVNALRRGLDAGMTLIDTAEMYASGEAEKVVGEAISGRRDDAFLVSKLLPSNAGRHEAVAACEASLKRLGVEQLDLYLLHWRGGTRLSETLEAFEQLEREGKIAAFGVSNFDVDDIEELYTLKAGERCAANQVLYHLGSREIELGLQPLQRRNDLPTMAYCPLAQGGRDFKRLANNRTVRAIANEYDITPSQLLLAWSVRDDDVIALPKAVSPGHVDENAAALEIQLDEDALERLDDAFPLPEGSSSIRIV</sequence>
<protein>
    <submittedName>
        <fullName evidence="2">Aldo/keto reductase</fullName>
    </submittedName>
</protein>
<dbReference type="Pfam" id="PF00248">
    <property type="entry name" value="Aldo_ket_red"/>
    <property type="match status" value="1"/>
</dbReference>
<dbReference type="InterPro" id="IPR020471">
    <property type="entry name" value="AKR"/>
</dbReference>
<dbReference type="InterPro" id="IPR036812">
    <property type="entry name" value="NAD(P)_OxRdtase_dom_sf"/>
</dbReference>
<dbReference type="CDD" id="cd19138">
    <property type="entry name" value="AKR_YeaE"/>
    <property type="match status" value="1"/>
</dbReference>
<comment type="caution">
    <text evidence="2">The sequence shown here is derived from an EMBL/GenBank/DDBJ whole genome shotgun (WGS) entry which is preliminary data.</text>
</comment>
<dbReference type="Gene3D" id="3.20.20.100">
    <property type="entry name" value="NADP-dependent oxidoreductase domain"/>
    <property type="match status" value="1"/>
</dbReference>
<dbReference type="PANTHER" id="PTHR43638:SF3">
    <property type="entry name" value="ALDEHYDE REDUCTASE"/>
    <property type="match status" value="1"/>
</dbReference>
<evidence type="ECO:0000313" key="2">
    <source>
        <dbReference type="EMBL" id="MFC0266448.1"/>
    </source>
</evidence>
<proteinExistence type="predicted"/>
<dbReference type="PIRSF" id="PIRSF000097">
    <property type="entry name" value="AKR"/>
    <property type="match status" value="1"/>
</dbReference>
<evidence type="ECO:0000313" key="3">
    <source>
        <dbReference type="Proteomes" id="UP001589814"/>
    </source>
</evidence>
<feature type="domain" description="NADP-dependent oxidoreductase" evidence="1">
    <location>
        <begin position="15"/>
        <end position="268"/>
    </location>
</feature>
<dbReference type="PANTHER" id="PTHR43638">
    <property type="entry name" value="OXIDOREDUCTASE, ALDO/KETO REDUCTASE FAMILY PROTEIN"/>
    <property type="match status" value="1"/>
</dbReference>
<dbReference type="SUPFAM" id="SSF51430">
    <property type="entry name" value="NAD(P)-linked oxidoreductase"/>
    <property type="match status" value="1"/>
</dbReference>
<accession>A0ABV6FYH2</accession>
<dbReference type="InterPro" id="IPR023210">
    <property type="entry name" value="NADP_OxRdtase_dom"/>
</dbReference>
<dbReference type="EMBL" id="JBHLVX010000001">
    <property type="protein sequence ID" value="MFC0266448.1"/>
    <property type="molecule type" value="Genomic_DNA"/>
</dbReference>